<evidence type="ECO:0000313" key="2">
    <source>
        <dbReference type="EMBL" id="KAF3002423.1"/>
    </source>
</evidence>
<dbReference type="SUPFAM" id="SSF51735">
    <property type="entry name" value="NAD(P)-binding Rossmann-fold domains"/>
    <property type="match status" value="1"/>
</dbReference>
<dbReference type="OrthoDB" id="419598at2759"/>
<evidence type="ECO:0000313" key="3">
    <source>
        <dbReference type="Proteomes" id="UP000801428"/>
    </source>
</evidence>
<dbReference type="Gene3D" id="3.40.50.720">
    <property type="entry name" value="NAD(P)-binding Rossmann-like Domain"/>
    <property type="match status" value="1"/>
</dbReference>
<proteinExistence type="predicted"/>
<dbReference type="InterPro" id="IPR051604">
    <property type="entry name" value="Ergot_Alk_Oxidoreductase"/>
</dbReference>
<feature type="domain" description="NmrA-like" evidence="1">
    <location>
        <begin position="5"/>
        <end position="300"/>
    </location>
</feature>
<name>A0A9P4W6N1_CURKU</name>
<dbReference type="InterPro" id="IPR008030">
    <property type="entry name" value="NmrA-like"/>
</dbReference>
<dbReference type="PANTHER" id="PTHR43162">
    <property type="match status" value="1"/>
</dbReference>
<sequence>MASSNQTVLIFGPTGAVGCAAAIEAHRRGARVWLAMRDTNKTIKGLSESDLESERYTKIQADLTDASIVKQAVERSGATTAFVYAVFASKDNMRGIFDTLKDAGIEHVVLLSSFAVKGPAEDENNMVNFIEAAHAKTEVAMKESGLANTAIRPMYFTSNVFWYTDGIRQGKVELLYPDIKFDYIAPKDIGTVCGAVLSEPRFRSQHQQVIPLCGPELHSQREAMGIIGHTLGREIEIQELNEDQWVEKLLKNGMPRSVIDSITEGMRVSNEGRNSYPDHAEVSQNVSKYAERNPTTLADWVNANKAAFAAS</sequence>
<dbReference type="InterPro" id="IPR036291">
    <property type="entry name" value="NAD(P)-bd_dom_sf"/>
</dbReference>
<organism evidence="2 3">
    <name type="scientific">Curvularia kusanoi</name>
    <name type="common">Cochliobolus kusanoi</name>
    <dbReference type="NCBI Taxonomy" id="90978"/>
    <lineage>
        <taxon>Eukaryota</taxon>
        <taxon>Fungi</taxon>
        <taxon>Dikarya</taxon>
        <taxon>Ascomycota</taxon>
        <taxon>Pezizomycotina</taxon>
        <taxon>Dothideomycetes</taxon>
        <taxon>Pleosporomycetidae</taxon>
        <taxon>Pleosporales</taxon>
        <taxon>Pleosporineae</taxon>
        <taxon>Pleosporaceae</taxon>
        <taxon>Curvularia</taxon>
    </lineage>
</organism>
<reference evidence="2" key="1">
    <citation type="submission" date="2019-04" db="EMBL/GenBank/DDBJ databases">
        <title>Sequencing of skin fungus with MAO and IRED activity.</title>
        <authorList>
            <person name="Marsaioli A.J."/>
            <person name="Bonatto J.M.C."/>
            <person name="Reis Junior O."/>
        </authorList>
    </citation>
    <scope>NUCLEOTIDE SEQUENCE</scope>
    <source>
        <strain evidence="2">30M1</strain>
    </source>
</reference>
<dbReference type="Proteomes" id="UP000801428">
    <property type="component" value="Unassembled WGS sequence"/>
</dbReference>
<dbReference type="EMBL" id="SWKU01000011">
    <property type="protein sequence ID" value="KAF3002423.1"/>
    <property type="molecule type" value="Genomic_DNA"/>
</dbReference>
<protein>
    <recommendedName>
        <fullName evidence="1">NmrA-like domain-containing protein</fullName>
    </recommendedName>
</protein>
<dbReference type="AlphaFoldDB" id="A0A9P4W6N1"/>
<keyword evidence="3" id="KW-1185">Reference proteome</keyword>
<accession>A0A9P4W6N1</accession>
<dbReference type="Pfam" id="PF05368">
    <property type="entry name" value="NmrA"/>
    <property type="match status" value="1"/>
</dbReference>
<dbReference type="PANTHER" id="PTHR43162:SF1">
    <property type="entry name" value="PRESTALK A DIFFERENTIATION PROTEIN A"/>
    <property type="match status" value="1"/>
</dbReference>
<comment type="caution">
    <text evidence="2">The sequence shown here is derived from an EMBL/GenBank/DDBJ whole genome shotgun (WGS) entry which is preliminary data.</text>
</comment>
<evidence type="ECO:0000259" key="1">
    <source>
        <dbReference type="Pfam" id="PF05368"/>
    </source>
</evidence>
<gene>
    <name evidence="2" type="ORF">E8E13_003686</name>
</gene>